<evidence type="ECO:0000313" key="1">
    <source>
        <dbReference type="EMBL" id="HIX35197.1"/>
    </source>
</evidence>
<sequence length="119" mass="13353">MKRLFQIGLGVLVVGLIALGFGYWNHGNKSVKFNNNRRPEIIQQTASSKKQTIHISKNFNRMKLNVTTADVKVTSGDKFQIIYHGTNKPQISVKNGQAIINQSHVSSKHWTIFSTSFAP</sequence>
<evidence type="ECO:0000313" key="2">
    <source>
        <dbReference type="Proteomes" id="UP000824231"/>
    </source>
</evidence>
<gene>
    <name evidence="1" type="ORF">H9856_02120</name>
</gene>
<accession>A0A9D2AKV6</accession>
<protein>
    <submittedName>
        <fullName evidence="1">Uncharacterized protein</fullName>
    </submittedName>
</protein>
<dbReference type="EMBL" id="DXFH01000004">
    <property type="protein sequence ID" value="HIX35197.1"/>
    <property type="molecule type" value="Genomic_DNA"/>
</dbReference>
<comment type="caution">
    <text evidence="1">The sequence shown here is derived from an EMBL/GenBank/DDBJ whole genome shotgun (WGS) entry which is preliminary data.</text>
</comment>
<dbReference type="Proteomes" id="UP000824231">
    <property type="component" value="Unassembled WGS sequence"/>
</dbReference>
<reference evidence="1" key="2">
    <citation type="submission" date="2021-04" db="EMBL/GenBank/DDBJ databases">
        <authorList>
            <person name="Gilroy R."/>
        </authorList>
    </citation>
    <scope>NUCLEOTIDE SEQUENCE</scope>
    <source>
        <strain evidence="1">ChiSxjej3B15-572</strain>
    </source>
</reference>
<organism evidence="1 2">
    <name type="scientific">Candidatus Limosilactobacillus merdigallinarum</name>
    <dbReference type="NCBI Taxonomy" id="2838652"/>
    <lineage>
        <taxon>Bacteria</taxon>
        <taxon>Bacillati</taxon>
        <taxon>Bacillota</taxon>
        <taxon>Bacilli</taxon>
        <taxon>Lactobacillales</taxon>
        <taxon>Lactobacillaceae</taxon>
        <taxon>Limosilactobacillus</taxon>
    </lineage>
</organism>
<proteinExistence type="predicted"/>
<reference evidence="1" key="1">
    <citation type="journal article" date="2021" name="PeerJ">
        <title>Extensive microbial diversity within the chicken gut microbiome revealed by metagenomics and culture.</title>
        <authorList>
            <person name="Gilroy R."/>
            <person name="Ravi A."/>
            <person name="Getino M."/>
            <person name="Pursley I."/>
            <person name="Horton D.L."/>
            <person name="Alikhan N.F."/>
            <person name="Baker D."/>
            <person name="Gharbi K."/>
            <person name="Hall N."/>
            <person name="Watson M."/>
            <person name="Adriaenssens E.M."/>
            <person name="Foster-Nyarko E."/>
            <person name="Jarju S."/>
            <person name="Secka A."/>
            <person name="Antonio M."/>
            <person name="Oren A."/>
            <person name="Chaudhuri R.R."/>
            <person name="La Ragione R."/>
            <person name="Hildebrand F."/>
            <person name="Pallen M.J."/>
        </authorList>
    </citation>
    <scope>NUCLEOTIDE SEQUENCE</scope>
    <source>
        <strain evidence="1">ChiSxjej3B15-572</strain>
    </source>
</reference>
<name>A0A9D2AKV6_9LACO</name>
<dbReference type="AlphaFoldDB" id="A0A9D2AKV6"/>